<name>A0A2T3APY6_AMORE</name>
<dbReference type="GO" id="GO:0009986">
    <property type="term" value="C:cell surface"/>
    <property type="evidence" value="ECO:0007669"/>
    <property type="project" value="TreeGrafter"/>
</dbReference>
<comment type="subcellular location">
    <subcellularLocation>
        <location evidence="1">Secreted</location>
        <location evidence="1">Cell wall</location>
    </subcellularLocation>
</comment>
<keyword evidence="10" id="KW-1185">Reference proteome</keyword>
<dbReference type="RefSeq" id="XP_024716723.1">
    <property type="nucleotide sequence ID" value="XM_024861355.1"/>
</dbReference>
<dbReference type="GO" id="GO:0042973">
    <property type="term" value="F:glucan endo-1,3-beta-D-glucosidase activity"/>
    <property type="evidence" value="ECO:0007669"/>
    <property type="project" value="TreeGrafter"/>
</dbReference>
<dbReference type="InParanoid" id="A0A2T3APY6"/>
<sequence length="333" mass="33712">MDIAPTPSSNPVAAPAPVKEAQSDASPSTPDAAPAPPAASSTPAGVLSNIHSLVASPSPSPSPASSPESSGYGVSYSPYTASGACKSQDQVNADFDSIGGGYSMVRIYGTDCNQVSTVLSAAKAHGMKLFAGVFDLGSLNSEIETIISAANGDWSSFDTISIGNELVNSGTASAATVVSAIGTARGLLQAAGYTGKVVTVDTLVAARANPSLCDASDYCAVNCHPFFDGTVPASGSGDFLVNQISTLRAVLSDQSKEIVITETGWPWQGSSNGAAVPSPANQAAAISSIKGAFSSNPSAVILFTTFNDLWKTNSAAQFFAEQYWGFLGYAPSG</sequence>
<evidence type="ECO:0000313" key="10">
    <source>
        <dbReference type="Proteomes" id="UP000241818"/>
    </source>
</evidence>
<feature type="compositionally biased region" description="Low complexity" evidence="8">
    <location>
        <begin position="1"/>
        <end position="44"/>
    </location>
</feature>
<evidence type="ECO:0000256" key="1">
    <source>
        <dbReference type="ARBA" id="ARBA00004191"/>
    </source>
</evidence>
<evidence type="ECO:0000256" key="3">
    <source>
        <dbReference type="ARBA" id="ARBA00022512"/>
    </source>
</evidence>
<organism evidence="9 10">
    <name type="scientific">Amorphotheca resinae ATCC 22711</name>
    <dbReference type="NCBI Taxonomy" id="857342"/>
    <lineage>
        <taxon>Eukaryota</taxon>
        <taxon>Fungi</taxon>
        <taxon>Dikarya</taxon>
        <taxon>Ascomycota</taxon>
        <taxon>Pezizomycotina</taxon>
        <taxon>Leotiomycetes</taxon>
        <taxon>Helotiales</taxon>
        <taxon>Amorphothecaceae</taxon>
        <taxon>Amorphotheca</taxon>
    </lineage>
</organism>
<protein>
    <submittedName>
        <fullName evidence="9">Glycoside hydrolase family 17 protein</fullName>
    </submittedName>
</protein>
<dbReference type="STRING" id="857342.A0A2T3APY6"/>
<evidence type="ECO:0000256" key="5">
    <source>
        <dbReference type="ARBA" id="ARBA00022729"/>
    </source>
</evidence>
<proteinExistence type="inferred from homology"/>
<keyword evidence="3" id="KW-0134">Cell wall</keyword>
<dbReference type="GeneID" id="36569436"/>
<evidence type="ECO:0000256" key="6">
    <source>
        <dbReference type="ARBA" id="ARBA00022801"/>
    </source>
</evidence>
<dbReference type="Pfam" id="PF00332">
    <property type="entry name" value="Glyco_hydro_17"/>
    <property type="match status" value="1"/>
</dbReference>
<dbReference type="GO" id="GO:0005576">
    <property type="term" value="C:extracellular region"/>
    <property type="evidence" value="ECO:0007669"/>
    <property type="project" value="TreeGrafter"/>
</dbReference>
<dbReference type="GO" id="GO:0009277">
    <property type="term" value="C:fungal-type cell wall"/>
    <property type="evidence" value="ECO:0007669"/>
    <property type="project" value="TreeGrafter"/>
</dbReference>
<dbReference type="Proteomes" id="UP000241818">
    <property type="component" value="Unassembled WGS sequence"/>
</dbReference>
<dbReference type="PANTHER" id="PTHR16631:SF14">
    <property type="entry name" value="FAMILY 17 GLUCOSIDASE SCW10-RELATED"/>
    <property type="match status" value="1"/>
</dbReference>
<evidence type="ECO:0000313" key="9">
    <source>
        <dbReference type="EMBL" id="PSS07067.1"/>
    </source>
</evidence>
<accession>A0A2T3APY6</accession>
<keyword evidence="6 9" id="KW-0378">Hydrolase</keyword>
<dbReference type="GO" id="GO:0071555">
    <property type="term" value="P:cell wall organization"/>
    <property type="evidence" value="ECO:0007669"/>
    <property type="project" value="TreeGrafter"/>
</dbReference>
<dbReference type="EMBL" id="KZ679019">
    <property type="protein sequence ID" value="PSS07067.1"/>
    <property type="molecule type" value="Genomic_DNA"/>
</dbReference>
<dbReference type="FunCoup" id="A0A2T3APY6">
    <property type="interactions" value="98"/>
</dbReference>
<dbReference type="SUPFAM" id="SSF51445">
    <property type="entry name" value="(Trans)glycosidases"/>
    <property type="match status" value="1"/>
</dbReference>
<dbReference type="InterPro" id="IPR017853">
    <property type="entry name" value="GH"/>
</dbReference>
<dbReference type="InterPro" id="IPR000490">
    <property type="entry name" value="Glyco_hydro_17"/>
</dbReference>
<feature type="region of interest" description="Disordered" evidence="8">
    <location>
        <begin position="1"/>
        <end position="72"/>
    </location>
</feature>
<dbReference type="PANTHER" id="PTHR16631">
    <property type="entry name" value="GLUCAN 1,3-BETA-GLUCOSIDASE"/>
    <property type="match status" value="1"/>
</dbReference>
<reference evidence="9 10" key="1">
    <citation type="journal article" date="2018" name="New Phytol.">
        <title>Comparative genomics and transcriptomics depict ericoid mycorrhizal fungi as versatile saprotrophs and plant mutualists.</title>
        <authorList>
            <person name="Martino E."/>
            <person name="Morin E."/>
            <person name="Grelet G.A."/>
            <person name="Kuo A."/>
            <person name="Kohler A."/>
            <person name="Daghino S."/>
            <person name="Barry K.W."/>
            <person name="Cichocki N."/>
            <person name="Clum A."/>
            <person name="Dockter R.B."/>
            <person name="Hainaut M."/>
            <person name="Kuo R.C."/>
            <person name="LaButti K."/>
            <person name="Lindahl B.D."/>
            <person name="Lindquist E.A."/>
            <person name="Lipzen A."/>
            <person name="Khouja H.R."/>
            <person name="Magnuson J."/>
            <person name="Murat C."/>
            <person name="Ohm R.A."/>
            <person name="Singer S.W."/>
            <person name="Spatafora J.W."/>
            <person name="Wang M."/>
            <person name="Veneault-Fourrey C."/>
            <person name="Henrissat B."/>
            <person name="Grigoriev I.V."/>
            <person name="Martin F.M."/>
            <person name="Perotto S."/>
        </authorList>
    </citation>
    <scope>NUCLEOTIDE SEQUENCE [LARGE SCALE GENOMIC DNA]</scope>
    <source>
        <strain evidence="9 10">ATCC 22711</strain>
    </source>
</reference>
<dbReference type="InterPro" id="IPR050732">
    <property type="entry name" value="Beta-glucan_modifiers"/>
</dbReference>
<evidence type="ECO:0000256" key="4">
    <source>
        <dbReference type="ARBA" id="ARBA00022525"/>
    </source>
</evidence>
<evidence type="ECO:0000256" key="7">
    <source>
        <dbReference type="RuleBase" id="RU004335"/>
    </source>
</evidence>
<dbReference type="Gene3D" id="3.20.20.80">
    <property type="entry name" value="Glycosidases"/>
    <property type="match status" value="2"/>
</dbReference>
<gene>
    <name evidence="9" type="ORF">M430DRAFT_110392</name>
</gene>
<keyword evidence="4" id="KW-0964">Secreted</keyword>
<evidence type="ECO:0000256" key="2">
    <source>
        <dbReference type="ARBA" id="ARBA00008773"/>
    </source>
</evidence>
<evidence type="ECO:0000256" key="8">
    <source>
        <dbReference type="SAM" id="MobiDB-lite"/>
    </source>
</evidence>
<comment type="similarity">
    <text evidence="2 7">Belongs to the glycosyl hydrolase 17 family.</text>
</comment>
<dbReference type="GO" id="GO:0005975">
    <property type="term" value="P:carbohydrate metabolic process"/>
    <property type="evidence" value="ECO:0007669"/>
    <property type="project" value="InterPro"/>
</dbReference>
<keyword evidence="5" id="KW-0732">Signal</keyword>
<dbReference type="OrthoDB" id="941679at2759"/>
<dbReference type="AlphaFoldDB" id="A0A2T3APY6"/>